<reference evidence="1 2" key="1">
    <citation type="submission" date="2019-11" db="EMBL/GenBank/DDBJ databases">
        <title>Complete genome sequence of Corynebacterium kalinowskii 1959, a novel Corynebacterium species isolated from soil of a small paddock in Vilsendorf, Germany.</title>
        <authorList>
            <person name="Schaffert L."/>
            <person name="Ruwe M."/>
            <person name="Milse J."/>
            <person name="Hanuschka K."/>
            <person name="Ortseifen V."/>
            <person name="Droste J."/>
            <person name="Brandt D."/>
            <person name="Schlueter L."/>
            <person name="Kutter Y."/>
            <person name="Vinke S."/>
            <person name="Viehoefer P."/>
            <person name="Jacob L."/>
            <person name="Luebke N.-C."/>
            <person name="Schulte-Berndt E."/>
            <person name="Hain C."/>
            <person name="Linder M."/>
            <person name="Schmidt P."/>
            <person name="Wollenschlaeger L."/>
            <person name="Luttermann T."/>
            <person name="Thieme E."/>
            <person name="Hassa J."/>
            <person name="Haak M."/>
            <person name="Wittchen M."/>
            <person name="Mentz A."/>
            <person name="Persicke M."/>
            <person name="Busche T."/>
            <person name="Ruckert C."/>
        </authorList>
    </citation>
    <scope>NUCLEOTIDE SEQUENCE [LARGE SCALE GENOMIC DNA]</scope>
    <source>
        <strain evidence="1 2">2039</strain>
    </source>
</reference>
<dbReference type="EMBL" id="CP046455">
    <property type="protein sequence ID" value="QGU07931.1"/>
    <property type="molecule type" value="Genomic_DNA"/>
</dbReference>
<gene>
    <name evidence="1" type="ORF">COCCU_10060</name>
</gene>
<keyword evidence="2" id="KW-1185">Reference proteome</keyword>
<evidence type="ECO:0000313" key="1">
    <source>
        <dbReference type="EMBL" id="QGU07931.1"/>
    </source>
</evidence>
<dbReference type="AlphaFoldDB" id="A0A6B8W5S6"/>
<sequence length="233" mass="25743">MNKTAAELRHHELTQEIYNIGDEVADYLEHIIEALADWDRELIEDSLLEFTEILEDARLDSRRITAELTGLRQALTSGLRAGTVNFQPDLGAVGVAKPAELDTGTLRRDYPITARPVIVRELTRALNGRTEQVIEHLEDLVQWTLHQTALVANDLNAPSLPLVYQQVRTRVDSAVGAWVESVAEEHPGYTLAMRGTNPPSFLTERARVDGIVAKVAEKRAAARRAISGGGYAS</sequence>
<dbReference type="KEGG" id="cok:COCCU_10060"/>
<accession>A0A6B8W5S6</accession>
<protein>
    <submittedName>
        <fullName evidence="1">Uncharacterized protein</fullName>
    </submittedName>
</protein>
<proteinExistence type="predicted"/>
<evidence type="ECO:0000313" key="2">
    <source>
        <dbReference type="Proteomes" id="UP000424462"/>
    </source>
</evidence>
<dbReference type="RefSeq" id="WP_156231364.1">
    <property type="nucleotide sequence ID" value="NZ_CP046455.1"/>
</dbReference>
<dbReference type="Proteomes" id="UP000424462">
    <property type="component" value="Chromosome"/>
</dbReference>
<name>A0A6B8W5S6_9CORY</name>
<organism evidence="1 2">
    <name type="scientific">Corynebacterium occultum</name>
    <dbReference type="NCBI Taxonomy" id="2675219"/>
    <lineage>
        <taxon>Bacteria</taxon>
        <taxon>Bacillati</taxon>
        <taxon>Actinomycetota</taxon>
        <taxon>Actinomycetes</taxon>
        <taxon>Mycobacteriales</taxon>
        <taxon>Corynebacteriaceae</taxon>
        <taxon>Corynebacterium</taxon>
    </lineage>
</organism>